<sequence length="68" mass="7816">MKEIEQRIEEVLKDLGSELRKEAEEMAREMCEGYVFHGHADNEVVTRALLLYEAMCGSLKEGEEVVDQ</sequence>
<organism evidence="1 2">
    <name type="scientific">Ignicoccus pacificus DSM 13166</name>
    <dbReference type="NCBI Taxonomy" id="940294"/>
    <lineage>
        <taxon>Archaea</taxon>
        <taxon>Thermoproteota</taxon>
        <taxon>Thermoprotei</taxon>
        <taxon>Desulfurococcales</taxon>
        <taxon>Desulfurococcaceae</taxon>
        <taxon>Ignicoccus</taxon>
    </lineage>
</organism>
<dbReference type="KEGG" id="ipc:IPA_02760"/>
<dbReference type="Proteomes" id="UP001063698">
    <property type="component" value="Chromosome"/>
</dbReference>
<dbReference type="EMBL" id="CP006868">
    <property type="protein sequence ID" value="UXD22230.1"/>
    <property type="molecule type" value="Genomic_DNA"/>
</dbReference>
<evidence type="ECO:0000313" key="1">
    <source>
        <dbReference type="EMBL" id="UXD22230.1"/>
    </source>
</evidence>
<accession>A0A977PLD8</accession>
<proteinExistence type="predicted"/>
<evidence type="ECO:0000313" key="2">
    <source>
        <dbReference type="Proteomes" id="UP001063698"/>
    </source>
</evidence>
<gene>
    <name evidence="1" type="ORF">IPA_02760</name>
</gene>
<name>A0A977PLD8_9CREN</name>
<protein>
    <submittedName>
        <fullName evidence="1">Uncharacterized protein</fullName>
    </submittedName>
</protein>
<reference evidence="1" key="1">
    <citation type="submission" date="2013-11" db="EMBL/GenBank/DDBJ databases">
        <title>Comparative genomics of Ignicoccus.</title>
        <authorList>
            <person name="Podar M."/>
        </authorList>
    </citation>
    <scope>NUCLEOTIDE SEQUENCE</scope>
    <source>
        <strain evidence="1">DSM 13166</strain>
    </source>
</reference>
<dbReference type="AlphaFoldDB" id="A0A977PLD8"/>
<keyword evidence="2" id="KW-1185">Reference proteome</keyword>